<dbReference type="STRING" id="43678.OJAG_21850"/>
<dbReference type="InterPro" id="IPR011024">
    <property type="entry name" value="G_crystallin-like"/>
</dbReference>
<dbReference type="SUPFAM" id="SSF49695">
    <property type="entry name" value="gamma-Crystallin-like"/>
    <property type="match status" value="1"/>
</dbReference>
<accession>A0A161XER9</accession>
<organism evidence="1 2">
    <name type="scientific">Oerskovia enterophila</name>
    <dbReference type="NCBI Taxonomy" id="43678"/>
    <lineage>
        <taxon>Bacteria</taxon>
        <taxon>Bacillati</taxon>
        <taxon>Actinomycetota</taxon>
        <taxon>Actinomycetes</taxon>
        <taxon>Micrococcales</taxon>
        <taxon>Cellulomonadaceae</taxon>
        <taxon>Oerskovia</taxon>
    </lineage>
</organism>
<evidence type="ECO:0000313" key="2">
    <source>
        <dbReference type="Proteomes" id="UP000076447"/>
    </source>
</evidence>
<dbReference type="RefSeq" id="WP_068708615.1">
    <property type="nucleotide sequence ID" value="NZ_LRIE01000073.1"/>
</dbReference>
<proteinExistence type="predicted"/>
<protein>
    <submittedName>
        <fullName evidence="1">Uncharacterized protein</fullName>
    </submittedName>
</protein>
<evidence type="ECO:0000313" key="1">
    <source>
        <dbReference type="EMBL" id="KZM35217.1"/>
    </source>
</evidence>
<reference evidence="1 2" key="1">
    <citation type="submission" date="2016-01" db="EMBL/GenBank/DDBJ databases">
        <title>Genome sequence of Oerskovia enterophila VJag, an agar and cellulose degrading bacterium.</title>
        <authorList>
            <person name="Poehlein A."/>
            <person name="Jag V."/>
            <person name="Bengelsdorf F."/>
            <person name="Duerre P."/>
            <person name="Daniel R."/>
        </authorList>
    </citation>
    <scope>NUCLEOTIDE SEQUENCE [LARGE SCALE GENOMIC DNA]</scope>
    <source>
        <strain evidence="1 2">VJag</strain>
    </source>
</reference>
<dbReference type="PATRIC" id="fig|43678.3.peg.2280"/>
<dbReference type="Gene3D" id="2.60.20.10">
    <property type="entry name" value="Crystallins"/>
    <property type="match status" value="1"/>
</dbReference>
<gene>
    <name evidence="1" type="ORF">OJAG_21850</name>
</gene>
<sequence length="226" mass="23108">MSRRITRLAAVSAVVLVLGGIGGAPALASGPDLTSQGFPTDDQVCTVIAQPTPAGQDIALTPAPTTACFDTLGEALESVSGEPVTDPRVLAGDITALRGYANEQAAKAAAAPQAARAGTVTTAAASSMMLGIAYKNTNQTGGAKVFYGSSGYGCMTGNTYGFPKMSAYLMNNNISSMATYARCWSTLYDGENYSGTTTNCVPLCTSLGSMNDRTSSIVFRPEGNIG</sequence>
<name>A0A161XER9_9CELL</name>
<comment type="caution">
    <text evidence="1">The sequence shown here is derived from an EMBL/GenBank/DDBJ whole genome shotgun (WGS) entry which is preliminary data.</text>
</comment>
<dbReference type="EMBL" id="LRIE01000073">
    <property type="protein sequence ID" value="KZM35217.1"/>
    <property type="molecule type" value="Genomic_DNA"/>
</dbReference>
<dbReference type="Proteomes" id="UP000076447">
    <property type="component" value="Unassembled WGS sequence"/>
</dbReference>
<dbReference type="AlphaFoldDB" id="A0A161XER9"/>
<dbReference type="OrthoDB" id="5007281at2"/>